<keyword evidence="2" id="KW-1185">Reference proteome</keyword>
<reference evidence="1 2" key="1">
    <citation type="journal article" date="2023" name="Hortic Res">
        <title>Pangenome of water caltrop reveals structural variations and asymmetric subgenome divergence after allopolyploidization.</title>
        <authorList>
            <person name="Zhang X."/>
            <person name="Chen Y."/>
            <person name="Wang L."/>
            <person name="Yuan Y."/>
            <person name="Fang M."/>
            <person name="Shi L."/>
            <person name="Lu R."/>
            <person name="Comes H.P."/>
            <person name="Ma Y."/>
            <person name="Chen Y."/>
            <person name="Huang G."/>
            <person name="Zhou Y."/>
            <person name="Zheng Z."/>
            <person name="Qiu Y."/>
        </authorList>
    </citation>
    <scope>NUCLEOTIDE SEQUENCE [LARGE SCALE GENOMIC DNA]</scope>
    <source>
        <strain evidence="1">F231</strain>
    </source>
</reference>
<evidence type="ECO:0000313" key="2">
    <source>
        <dbReference type="Proteomes" id="UP001346149"/>
    </source>
</evidence>
<evidence type="ECO:0000313" key="1">
    <source>
        <dbReference type="EMBL" id="KAK4784332.1"/>
    </source>
</evidence>
<sequence>MINVTVANNCCDIGCEVNEADSVITESRWSLNETQGYPHALHFLEIESTYVLLPSGIKLQRRQQSHELLLSCGDLSSGKLVTAVPCLIRGFADMKCVVCLPKSLFLG</sequence>
<proteinExistence type="predicted"/>
<protein>
    <submittedName>
        <fullName evidence="1">Uncharacterized protein</fullName>
    </submittedName>
</protein>
<dbReference type="AlphaFoldDB" id="A0AAN7LD62"/>
<dbReference type="Proteomes" id="UP001346149">
    <property type="component" value="Unassembled WGS sequence"/>
</dbReference>
<gene>
    <name evidence="1" type="ORF">SAY86_018700</name>
</gene>
<name>A0AAN7LD62_TRANT</name>
<accession>A0AAN7LD62</accession>
<comment type="caution">
    <text evidence="1">The sequence shown here is derived from an EMBL/GenBank/DDBJ whole genome shotgun (WGS) entry which is preliminary data.</text>
</comment>
<organism evidence="1 2">
    <name type="scientific">Trapa natans</name>
    <name type="common">Water chestnut</name>
    <dbReference type="NCBI Taxonomy" id="22666"/>
    <lineage>
        <taxon>Eukaryota</taxon>
        <taxon>Viridiplantae</taxon>
        <taxon>Streptophyta</taxon>
        <taxon>Embryophyta</taxon>
        <taxon>Tracheophyta</taxon>
        <taxon>Spermatophyta</taxon>
        <taxon>Magnoliopsida</taxon>
        <taxon>eudicotyledons</taxon>
        <taxon>Gunneridae</taxon>
        <taxon>Pentapetalae</taxon>
        <taxon>rosids</taxon>
        <taxon>malvids</taxon>
        <taxon>Myrtales</taxon>
        <taxon>Lythraceae</taxon>
        <taxon>Trapa</taxon>
    </lineage>
</organism>
<dbReference type="EMBL" id="JAXQNO010000014">
    <property type="protein sequence ID" value="KAK4784332.1"/>
    <property type="molecule type" value="Genomic_DNA"/>
</dbReference>